<reference evidence="2" key="1">
    <citation type="submission" date="2015-10" db="EMBL/GenBank/DDBJ databases">
        <authorList>
            <person name="Luecker S."/>
            <person name="Luecker S."/>
        </authorList>
    </citation>
    <scope>NUCLEOTIDE SEQUENCE [LARGE SCALE GENOMIC DNA]</scope>
</reference>
<organism evidence="1 2">
    <name type="scientific">Candidatus Nitrospira nitrificans</name>
    <dbReference type="NCBI Taxonomy" id="1742973"/>
    <lineage>
        <taxon>Bacteria</taxon>
        <taxon>Pseudomonadati</taxon>
        <taxon>Nitrospirota</taxon>
        <taxon>Nitrospiria</taxon>
        <taxon>Nitrospirales</taxon>
        <taxon>Nitrospiraceae</taxon>
        <taxon>Nitrospira</taxon>
    </lineage>
</organism>
<proteinExistence type="predicted"/>
<gene>
    <name evidence="1" type="ORF">COMA2_160010</name>
</gene>
<evidence type="ECO:0000313" key="1">
    <source>
        <dbReference type="EMBL" id="CUS34163.1"/>
    </source>
</evidence>
<evidence type="ECO:0000313" key="2">
    <source>
        <dbReference type="Proteomes" id="UP000198736"/>
    </source>
</evidence>
<keyword evidence="2" id="KW-1185">Reference proteome</keyword>
<name>A0A0S4L8Y9_9BACT</name>
<evidence type="ECO:0008006" key="3">
    <source>
        <dbReference type="Google" id="ProtNLM"/>
    </source>
</evidence>
<dbReference type="AlphaFoldDB" id="A0A0S4L8Y9"/>
<sequence>MIQKIDWPEGKDFAFTIFDDPDGDSVETLEVVYSFLRDLGLRTTKAVWPIRGDDIPKVGGTTCEDERYLKSVLGLKEQGFEIGFHNATYHTSTREQTSRGLERFRQLFGHDPYSVANHTGCRENIYWGSARVSGVRRLIYNTLNLKRSGNNNVSQGHIEGSPLFWGDLCREKTKYVRNFVFGDVNTFKACPVMPYHDAARPFVNYWFASSEGANVDSFNVTVSEASQDRLAMEGGACIMYTHFASRFLENGRLNERFKMLMERLSKMNGWFVPVNTLLDYILRARGHYVITQKERSALEARWIWHKIANTRGRS</sequence>
<dbReference type="Proteomes" id="UP000198736">
    <property type="component" value="Unassembled WGS sequence"/>
</dbReference>
<protein>
    <recommendedName>
        <fullName evidence="3">NodB homology domain-containing protein</fullName>
    </recommendedName>
</protein>
<accession>A0A0S4L8Y9</accession>
<dbReference type="EMBL" id="CZPZ01000008">
    <property type="protein sequence ID" value="CUS34163.1"/>
    <property type="molecule type" value="Genomic_DNA"/>
</dbReference>
<dbReference type="STRING" id="1742973.COMA2_160010"/>